<evidence type="ECO:0000256" key="3">
    <source>
        <dbReference type="ARBA" id="ARBA00022970"/>
    </source>
</evidence>
<feature type="signal peptide" evidence="4">
    <location>
        <begin position="1"/>
        <end position="24"/>
    </location>
</feature>
<dbReference type="Pfam" id="PF13458">
    <property type="entry name" value="Peripla_BP_6"/>
    <property type="match status" value="1"/>
</dbReference>
<evidence type="ECO:0000256" key="4">
    <source>
        <dbReference type="SAM" id="SignalP"/>
    </source>
</evidence>
<feature type="domain" description="Leucine-binding protein" evidence="5">
    <location>
        <begin position="27"/>
        <end position="344"/>
    </location>
</feature>
<gene>
    <name evidence="6" type="ORF">E9232_001670</name>
</gene>
<keyword evidence="3" id="KW-0813">Transport</keyword>
<keyword evidence="7" id="KW-1185">Reference proteome</keyword>
<dbReference type="CDD" id="cd06346">
    <property type="entry name" value="PBP1_ABC_ligand_binding-like"/>
    <property type="match status" value="1"/>
</dbReference>
<evidence type="ECO:0000256" key="2">
    <source>
        <dbReference type="ARBA" id="ARBA00022729"/>
    </source>
</evidence>
<dbReference type="EMBL" id="JAVDPW010000003">
    <property type="protein sequence ID" value="MDR6289155.1"/>
    <property type="molecule type" value="Genomic_DNA"/>
</dbReference>
<evidence type="ECO:0000259" key="5">
    <source>
        <dbReference type="Pfam" id="PF13458"/>
    </source>
</evidence>
<keyword evidence="2 4" id="KW-0732">Signal</keyword>
<accession>A0ABU1JNN0</accession>
<keyword evidence="3" id="KW-0029">Amino-acid transport</keyword>
<evidence type="ECO:0000313" key="6">
    <source>
        <dbReference type="EMBL" id="MDR6289155.1"/>
    </source>
</evidence>
<proteinExistence type="inferred from homology"/>
<dbReference type="PANTHER" id="PTHR30483">
    <property type="entry name" value="LEUCINE-SPECIFIC-BINDING PROTEIN"/>
    <property type="match status" value="1"/>
</dbReference>
<dbReference type="PANTHER" id="PTHR30483:SF6">
    <property type="entry name" value="PERIPLASMIC BINDING PROTEIN OF ABC TRANSPORTER FOR NATURAL AMINO ACIDS"/>
    <property type="match status" value="1"/>
</dbReference>
<name>A0ABU1JNN0_9PROT</name>
<evidence type="ECO:0000256" key="1">
    <source>
        <dbReference type="ARBA" id="ARBA00010062"/>
    </source>
</evidence>
<reference evidence="6 7" key="1">
    <citation type="submission" date="2023-07" db="EMBL/GenBank/DDBJ databases">
        <title>Sorghum-associated microbial communities from plants grown in Nebraska, USA.</title>
        <authorList>
            <person name="Schachtman D."/>
        </authorList>
    </citation>
    <scope>NUCLEOTIDE SEQUENCE [LARGE SCALE GENOMIC DNA]</scope>
    <source>
        <strain evidence="6 7">584</strain>
    </source>
</reference>
<organism evidence="6 7">
    <name type="scientific">Inquilinus ginsengisoli</name>
    <dbReference type="NCBI Taxonomy" id="363840"/>
    <lineage>
        <taxon>Bacteria</taxon>
        <taxon>Pseudomonadati</taxon>
        <taxon>Pseudomonadota</taxon>
        <taxon>Alphaproteobacteria</taxon>
        <taxon>Rhodospirillales</taxon>
        <taxon>Rhodospirillaceae</taxon>
        <taxon>Inquilinus</taxon>
    </lineage>
</organism>
<protein>
    <submittedName>
        <fullName evidence="6">Branched-chain amino acid transport system substrate-binding protein</fullName>
    </submittedName>
</protein>
<comment type="similarity">
    <text evidence="1">Belongs to the leucine-binding protein family.</text>
</comment>
<dbReference type="Gene3D" id="3.40.50.2300">
    <property type="match status" value="2"/>
</dbReference>
<comment type="caution">
    <text evidence="6">The sequence shown here is derived from an EMBL/GenBank/DDBJ whole genome shotgun (WGS) entry which is preliminary data.</text>
</comment>
<sequence length="422" mass="44373">MHFRKILSGSVFAAAVLLPGLAAAECTVEIGSVLSLTGPAGPFGQAASKSIEMAFRDINDAGGVIDGCKLTVDFRDSQTQGTVAVDGARQLVDLKKVPVIIGAIISSDSMPILTTVTGPSKVVQISPAASSPSFTEVARKGDTGGYWFRTITSDALQGVAAAKYAMDLGLDSLAVIHVNNDFGVNMLREFQKSYAALGGKITSVTPYNASQASYQAEVTAGLEGDPKGLYLIAYPGDGTTVARTWISQGGPAKFLLNDGMNSAEFIKDVGPQYLNEAYGTSSGTTKTASTEYFSTHYDAFTENKFDWQAPAADRAYDAAAIIGLAIAKAKSKEAMAIRDSIRAVLDPKGEEIHAGPEGFKKALALIAEGKPIRYVGVIGPVAFDEYGDITGPFREWQIKDGVVVTTGEISAAEIDKLKAGMK</sequence>
<dbReference type="InterPro" id="IPR051010">
    <property type="entry name" value="BCAA_transport"/>
</dbReference>
<dbReference type="Proteomes" id="UP001262410">
    <property type="component" value="Unassembled WGS sequence"/>
</dbReference>
<dbReference type="SUPFAM" id="SSF53822">
    <property type="entry name" value="Periplasmic binding protein-like I"/>
    <property type="match status" value="1"/>
</dbReference>
<dbReference type="RefSeq" id="WP_309793317.1">
    <property type="nucleotide sequence ID" value="NZ_JAVDPW010000003.1"/>
</dbReference>
<dbReference type="InterPro" id="IPR028081">
    <property type="entry name" value="Leu-bd"/>
</dbReference>
<feature type="chain" id="PRO_5045763366" evidence="4">
    <location>
        <begin position="25"/>
        <end position="422"/>
    </location>
</feature>
<dbReference type="InterPro" id="IPR028082">
    <property type="entry name" value="Peripla_BP_I"/>
</dbReference>
<evidence type="ECO:0000313" key="7">
    <source>
        <dbReference type="Proteomes" id="UP001262410"/>
    </source>
</evidence>